<sequence>MNLLEEKRTLMKLLIELMHERKAVASLYEAVEKRLNRIEEIENTISEGHALSQTTIIPKKEIDYTKFKDQKIKLSSIPYDIISKDICYILKSSGIPMNASQIYSVVTKNLHFNLGYKNLVSNILPRMVEDNNLPVEKVYRGFWQYRHTEKVT</sequence>
<dbReference type="OrthoDB" id="2195277at2"/>
<gene>
    <name evidence="1" type="ORF">ETH01_15160</name>
</gene>
<dbReference type="RefSeq" id="WP_071869087.1">
    <property type="nucleotide sequence ID" value="NZ_BJUG01000007.1"/>
</dbReference>
<proteinExistence type="predicted"/>
<protein>
    <submittedName>
        <fullName evidence="1">Uncharacterized protein</fullName>
    </submittedName>
</protein>
<dbReference type="EMBL" id="BJUG01000007">
    <property type="protein sequence ID" value="GEK37229.1"/>
    <property type="molecule type" value="Genomic_DNA"/>
</dbReference>
<dbReference type="Proteomes" id="UP000321361">
    <property type="component" value="Unassembled WGS sequence"/>
</dbReference>
<evidence type="ECO:0000313" key="1">
    <source>
        <dbReference type="EMBL" id="GEK37229.1"/>
    </source>
</evidence>
<organism evidence="1 2">
    <name type="scientific">Enterococcus thailandicus</name>
    <dbReference type="NCBI Taxonomy" id="417368"/>
    <lineage>
        <taxon>Bacteria</taxon>
        <taxon>Bacillati</taxon>
        <taxon>Bacillota</taxon>
        <taxon>Bacilli</taxon>
        <taxon>Lactobacillales</taxon>
        <taxon>Enterococcaceae</taxon>
        <taxon>Enterococcus</taxon>
    </lineage>
</organism>
<comment type="caution">
    <text evidence="1">The sequence shown here is derived from an EMBL/GenBank/DDBJ whole genome shotgun (WGS) entry which is preliminary data.</text>
</comment>
<accession>A0A510WDI6</accession>
<reference evidence="1 2" key="1">
    <citation type="submission" date="2019-07" db="EMBL/GenBank/DDBJ databases">
        <title>Whole genome shotgun sequence of Enterococcus thailandicus NBRC 101867.</title>
        <authorList>
            <person name="Hosoyama A."/>
            <person name="Uohara A."/>
            <person name="Ohji S."/>
            <person name="Ichikawa N."/>
        </authorList>
    </citation>
    <scope>NUCLEOTIDE SEQUENCE [LARGE SCALE GENOMIC DNA]</scope>
    <source>
        <strain evidence="1 2">NBRC 101867</strain>
    </source>
</reference>
<evidence type="ECO:0000313" key="2">
    <source>
        <dbReference type="Proteomes" id="UP000321361"/>
    </source>
</evidence>
<name>A0A510WDI6_ENTTH</name>
<dbReference type="AlphaFoldDB" id="A0A510WDI6"/>